<accession>A0AAD4H432</accession>
<sequence length="86" mass="9532">MINSLATDMLPMGMTIKYLAEDAVLDDWSNGMTNYPPKVLNSMNPSGIPPVDFYSKGACQLLSFEIWILKEVYATAQNLSSRSLDP</sequence>
<proteinExistence type="predicted"/>
<comment type="caution">
    <text evidence="1">The sequence shown here is derived from an EMBL/GenBank/DDBJ whole genome shotgun (WGS) entry which is preliminary data.</text>
</comment>
<protein>
    <submittedName>
        <fullName evidence="1">Uncharacterized protein</fullName>
    </submittedName>
</protein>
<keyword evidence="2" id="KW-1185">Reference proteome</keyword>
<feature type="non-terminal residue" evidence="1">
    <location>
        <position position="86"/>
    </location>
</feature>
<dbReference type="AlphaFoldDB" id="A0AAD4H432"/>
<evidence type="ECO:0000313" key="1">
    <source>
        <dbReference type="EMBL" id="KAG0271282.1"/>
    </source>
</evidence>
<gene>
    <name evidence="1" type="ORF">BGZ95_000915</name>
</gene>
<dbReference type="EMBL" id="JAAAIL010001181">
    <property type="protein sequence ID" value="KAG0271282.1"/>
    <property type="molecule type" value="Genomic_DNA"/>
</dbReference>
<dbReference type="Proteomes" id="UP001194580">
    <property type="component" value="Unassembled WGS sequence"/>
</dbReference>
<reference evidence="1" key="1">
    <citation type="journal article" date="2020" name="Fungal Divers.">
        <title>Resolving the Mortierellaceae phylogeny through synthesis of multi-gene phylogenetics and phylogenomics.</title>
        <authorList>
            <person name="Vandepol N."/>
            <person name="Liber J."/>
            <person name="Desiro A."/>
            <person name="Na H."/>
            <person name="Kennedy M."/>
            <person name="Barry K."/>
            <person name="Grigoriev I.V."/>
            <person name="Miller A.N."/>
            <person name="O'Donnell K."/>
            <person name="Stajich J.E."/>
            <person name="Bonito G."/>
        </authorList>
    </citation>
    <scope>NUCLEOTIDE SEQUENCE</scope>
    <source>
        <strain evidence="1">NRRL 28262</strain>
    </source>
</reference>
<organism evidence="1 2">
    <name type="scientific">Linnemannia exigua</name>
    <dbReference type="NCBI Taxonomy" id="604196"/>
    <lineage>
        <taxon>Eukaryota</taxon>
        <taxon>Fungi</taxon>
        <taxon>Fungi incertae sedis</taxon>
        <taxon>Mucoromycota</taxon>
        <taxon>Mortierellomycotina</taxon>
        <taxon>Mortierellomycetes</taxon>
        <taxon>Mortierellales</taxon>
        <taxon>Mortierellaceae</taxon>
        <taxon>Linnemannia</taxon>
    </lineage>
</organism>
<evidence type="ECO:0000313" key="2">
    <source>
        <dbReference type="Proteomes" id="UP001194580"/>
    </source>
</evidence>
<name>A0AAD4H432_9FUNG</name>